<name>A0A376B0Z3_9ASCO</name>
<comment type="catalytic activity">
    <reaction evidence="1 7">
        <text>beta-D-fructose 1-phosphate + H2O = D-fructose + phosphate</text>
        <dbReference type="Rhea" id="RHEA:35603"/>
        <dbReference type="ChEBI" id="CHEBI:15377"/>
        <dbReference type="ChEBI" id="CHEBI:37721"/>
        <dbReference type="ChEBI" id="CHEBI:43474"/>
        <dbReference type="ChEBI" id="CHEBI:138881"/>
    </reaction>
</comment>
<dbReference type="GO" id="GO:0097023">
    <property type="term" value="F:fructose 6-phosphate aldolase activity"/>
    <property type="evidence" value="ECO:0007669"/>
    <property type="project" value="RHEA"/>
</dbReference>
<dbReference type="Pfam" id="PF01937">
    <property type="entry name" value="ARMT1-like_dom"/>
    <property type="match status" value="1"/>
</dbReference>
<evidence type="ECO:0000256" key="4">
    <source>
        <dbReference type="ARBA" id="ARBA00022801"/>
    </source>
</evidence>
<keyword evidence="5 7" id="KW-0464">Manganese</keyword>
<evidence type="ECO:0000256" key="7">
    <source>
        <dbReference type="RuleBase" id="RU367030"/>
    </source>
</evidence>
<feature type="domain" description="Damage-control phosphatase ARMT1-like metal-binding" evidence="8">
    <location>
        <begin position="29"/>
        <end position="464"/>
    </location>
</feature>
<comment type="domain">
    <text evidence="7">Subfamily III proteins have a conserved RTxK motif about 40-50 residues from the C-terminus; the threonine may be replaced by serine or cysteine.</text>
</comment>
<sequence length="495" mass="56515">MTSTTDKQSSTSIPPVFHNNDKGTFGYYTATERWPIIISNCINDLDNHLNQLSANLLKEGVADYELIESSGKVIKNKILALRKDIVKGDVLLEKFPEKLIAKRPIYKDFNLYLENPDDGQPPNSLTWANSGWLFSEVYLYNRIHQYFLESGSAYWIKQFDIFNAVKQSTFKSSIYGVLELAIKYKNLHPKFINELTYNAEGTNLDTLQILFNEFVEISLWGNATDLSLLTNATLEDIKSIQGAEARKKSESKILINDTKRAWEHLLSSNKNEKSGKRVDIICDNSGFELYADLLLALFLLDTRIVDKVVFHSKDIPYMVSDVMNKDLTILLNDLMDPSFFPRNDNTNDDPFTFLADHVIEYLNSEKIIIKDDPFWTNYFDYWSIDSNSEGSAIYNEFIESKTSLIIFKGDLNYRKLTGDRRWDRTTPFKAAIGPLSHNGLPILSLRTCKADVVVGLSDGVDEKLCNEWEALGHEYGSWWCSSGKWAVICFSEGTS</sequence>
<comment type="function">
    <text evidence="7">Metal-dependent phosphatase that shows phosphatase activity against several substrates, including fructose-1-phosphate and fructose-6-phosphate. Its preference for fructose-1-phosphate, a strong glycating agent that causes DNA damage rather than a canonical yeast metabolite, suggests a damage-control function in hexose phosphate metabolism.</text>
</comment>
<dbReference type="GO" id="GO:0046872">
    <property type="term" value="F:metal ion binding"/>
    <property type="evidence" value="ECO:0007669"/>
    <property type="project" value="UniProtKB-UniRule"/>
</dbReference>
<evidence type="ECO:0000259" key="8">
    <source>
        <dbReference type="Pfam" id="PF01937"/>
    </source>
</evidence>
<dbReference type="Proteomes" id="UP000262825">
    <property type="component" value="Unassembled WGS sequence"/>
</dbReference>
<dbReference type="EC" id="3.1.3.-" evidence="7"/>
<evidence type="ECO:0000313" key="9">
    <source>
        <dbReference type="EMBL" id="SSD58356.1"/>
    </source>
</evidence>
<dbReference type="InterPro" id="IPR039763">
    <property type="entry name" value="ARMT1"/>
</dbReference>
<gene>
    <name evidence="9" type="ORF">SCODWIG_00117</name>
</gene>
<dbReference type="AlphaFoldDB" id="A0A376B0Z3"/>
<keyword evidence="4 7" id="KW-0378">Hydrolase</keyword>
<dbReference type="GO" id="GO:0006974">
    <property type="term" value="P:DNA damage response"/>
    <property type="evidence" value="ECO:0007669"/>
    <property type="project" value="TreeGrafter"/>
</dbReference>
<keyword evidence="10" id="KW-1185">Reference proteome</keyword>
<dbReference type="Gene3D" id="1.20.930.60">
    <property type="match status" value="1"/>
</dbReference>
<protein>
    <recommendedName>
        <fullName evidence="7">Sugar phosphate phosphatase</fullName>
        <ecNumber evidence="7">3.1.3.-</ecNumber>
    </recommendedName>
</protein>
<evidence type="ECO:0000256" key="3">
    <source>
        <dbReference type="ARBA" id="ARBA00022723"/>
    </source>
</evidence>
<evidence type="ECO:0000256" key="2">
    <source>
        <dbReference type="ARBA" id="ARBA00009519"/>
    </source>
</evidence>
<reference evidence="10" key="1">
    <citation type="submission" date="2018-06" db="EMBL/GenBank/DDBJ databases">
        <authorList>
            <person name="Guldener U."/>
        </authorList>
    </citation>
    <scope>NUCLEOTIDE SEQUENCE [LARGE SCALE GENOMIC DNA]</scope>
    <source>
        <strain evidence="10">UTAD17</strain>
    </source>
</reference>
<comment type="similarity">
    <text evidence="2 7">Belongs to the damage-control phosphatase family. Sugar phosphate phosphatase III subfamily.</text>
</comment>
<accession>A0A376B0Z3</accession>
<proteinExistence type="inferred from homology"/>
<dbReference type="InterPro" id="IPR036075">
    <property type="entry name" value="ARMT-1-like_metal-bd_sf"/>
</dbReference>
<dbReference type="EMBL" id="UFAJ01000007">
    <property type="protein sequence ID" value="SSD58356.1"/>
    <property type="molecule type" value="Genomic_DNA"/>
</dbReference>
<dbReference type="InterPro" id="IPR002791">
    <property type="entry name" value="ARMT1-like_metal-bd"/>
</dbReference>
<dbReference type="SUPFAM" id="SSF111321">
    <property type="entry name" value="AF1104-like"/>
    <property type="match status" value="1"/>
</dbReference>
<dbReference type="VEuPathDB" id="FungiDB:SCODWIG_00117"/>
<comment type="cofactor">
    <cofactor evidence="7">
        <name>Mn(2+)</name>
        <dbReference type="ChEBI" id="CHEBI:29035"/>
    </cofactor>
    <cofactor evidence="7">
        <name>Ni(2+)</name>
        <dbReference type="ChEBI" id="CHEBI:49786"/>
    </cofactor>
</comment>
<dbReference type="PANTHER" id="PTHR12260:SF6">
    <property type="entry name" value="DAMAGE-CONTROL PHOSPHATASE ARMT1"/>
    <property type="match status" value="1"/>
</dbReference>
<dbReference type="GO" id="GO:0103026">
    <property type="term" value="F:fructose-1-phosphatase activity"/>
    <property type="evidence" value="ECO:0007669"/>
    <property type="project" value="RHEA"/>
</dbReference>
<comment type="catalytic activity">
    <reaction evidence="6 7">
        <text>beta-D-fructose 6-phosphate = dihydroxyacetone + D-glyceraldehyde 3-phosphate</text>
        <dbReference type="Rhea" id="RHEA:28002"/>
        <dbReference type="ChEBI" id="CHEBI:16016"/>
        <dbReference type="ChEBI" id="CHEBI:57634"/>
        <dbReference type="ChEBI" id="CHEBI:59776"/>
    </reaction>
</comment>
<dbReference type="GO" id="GO:0005634">
    <property type="term" value="C:nucleus"/>
    <property type="evidence" value="ECO:0007669"/>
    <property type="project" value="TreeGrafter"/>
</dbReference>
<organism evidence="9 10">
    <name type="scientific">Saccharomycodes ludwigii</name>
    <dbReference type="NCBI Taxonomy" id="36035"/>
    <lineage>
        <taxon>Eukaryota</taxon>
        <taxon>Fungi</taxon>
        <taxon>Dikarya</taxon>
        <taxon>Ascomycota</taxon>
        <taxon>Saccharomycotina</taxon>
        <taxon>Saccharomycetes</taxon>
        <taxon>Saccharomycodales</taxon>
        <taxon>Saccharomycodaceae</taxon>
        <taxon>Saccharomycodes</taxon>
    </lineage>
</organism>
<evidence type="ECO:0000313" key="10">
    <source>
        <dbReference type="Proteomes" id="UP000262825"/>
    </source>
</evidence>
<evidence type="ECO:0000256" key="1">
    <source>
        <dbReference type="ARBA" id="ARBA00001326"/>
    </source>
</evidence>
<evidence type="ECO:0000256" key="5">
    <source>
        <dbReference type="ARBA" id="ARBA00023211"/>
    </source>
</evidence>
<dbReference type="Gene3D" id="3.40.50.10880">
    <property type="entry name" value="Uncharacterised protein PF01937, DUF89, domain 3"/>
    <property type="match status" value="1"/>
</dbReference>
<evidence type="ECO:0000256" key="6">
    <source>
        <dbReference type="ARBA" id="ARBA00048809"/>
    </source>
</evidence>
<dbReference type="PANTHER" id="PTHR12260">
    <property type="entry name" value="DAMAGE-CONTROL PHOSPHATASE ARMT1"/>
    <property type="match status" value="1"/>
</dbReference>
<keyword evidence="3 7" id="KW-0479">Metal-binding</keyword>